<name>X0Z1W5_9ZZZZ</name>
<accession>X0Z1W5</accession>
<feature type="transmembrane region" description="Helical" evidence="1">
    <location>
        <begin position="7"/>
        <end position="24"/>
    </location>
</feature>
<evidence type="ECO:0000313" key="2">
    <source>
        <dbReference type="EMBL" id="GAG54473.1"/>
    </source>
</evidence>
<keyword evidence="1" id="KW-1133">Transmembrane helix</keyword>
<proteinExistence type="predicted"/>
<dbReference type="EMBL" id="BART01005845">
    <property type="protein sequence ID" value="GAG54473.1"/>
    <property type="molecule type" value="Genomic_DNA"/>
</dbReference>
<dbReference type="AlphaFoldDB" id="X0Z1W5"/>
<keyword evidence="1" id="KW-0812">Transmembrane</keyword>
<keyword evidence="1" id="KW-0472">Membrane</keyword>
<evidence type="ECO:0000256" key="1">
    <source>
        <dbReference type="SAM" id="Phobius"/>
    </source>
</evidence>
<protein>
    <submittedName>
        <fullName evidence="2">Uncharacterized protein</fullName>
    </submittedName>
</protein>
<organism evidence="2">
    <name type="scientific">marine sediment metagenome</name>
    <dbReference type="NCBI Taxonomy" id="412755"/>
    <lineage>
        <taxon>unclassified sequences</taxon>
        <taxon>metagenomes</taxon>
        <taxon>ecological metagenomes</taxon>
    </lineage>
</organism>
<feature type="transmembrane region" description="Helical" evidence="1">
    <location>
        <begin position="30"/>
        <end position="51"/>
    </location>
</feature>
<comment type="caution">
    <text evidence="2">The sequence shown here is derived from an EMBL/GenBank/DDBJ whole genome shotgun (WGS) entry which is preliminary data.</text>
</comment>
<sequence length="81" mass="8982">MKAGMAAAVLGSVSIVLWILVLMLTGNLYFIVVMFFGPVFSLLLSCVGVHYKNQYNNLMDEMERMIISNPECLNFGRDSSG</sequence>
<gene>
    <name evidence="2" type="ORF">S01H4_13253</name>
</gene>
<reference evidence="2" key="1">
    <citation type="journal article" date="2014" name="Front. Microbiol.">
        <title>High frequency of phylogenetically diverse reductive dehalogenase-homologous genes in deep subseafloor sedimentary metagenomes.</title>
        <authorList>
            <person name="Kawai M."/>
            <person name="Futagami T."/>
            <person name="Toyoda A."/>
            <person name="Takaki Y."/>
            <person name="Nishi S."/>
            <person name="Hori S."/>
            <person name="Arai W."/>
            <person name="Tsubouchi T."/>
            <person name="Morono Y."/>
            <person name="Uchiyama I."/>
            <person name="Ito T."/>
            <person name="Fujiyama A."/>
            <person name="Inagaki F."/>
            <person name="Takami H."/>
        </authorList>
    </citation>
    <scope>NUCLEOTIDE SEQUENCE</scope>
    <source>
        <strain evidence="2">Expedition CK06-06</strain>
    </source>
</reference>